<keyword evidence="1" id="KW-0805">Transcription regulation</keyword>
<dbReference type="InterPro" id="IPR009057">
    <property type="entry name" value="Homeodomain-like_sf"/>
</dbReference>
<dbReference type="SUPFAM" id="SSF46689">
    <property type="entry name" value="Homeodomain-like"/>
    <property type="match status" value="1"/>
</dbReference>
<dbReference type="EMBL" id="PVGH01000025">
    <property type="protein sequence ID" value="PRF64969.1"/>
    <property type="molecule type" value="Genomic_DNA"/>
</dbReference>
<dbReference type="PROSITE" id="PS01124">
    <property type="entry name" value="HTH_ARAC_FAMILY_2"/>
    <property type="match status" value="1"/>
</dbReference>
<dbReference type="Proteomes" id="UP000238982">
    <property type="component" value="Unassembled WGS sequence"/>
</dbReference>
<dbReference type="GO" id="GO:0005829">
    <property type="term" value="C:cytosol"/>
    <property type="evidence" value="ECO:0007669"/>
    <property type="project" value="TreeGrafter"/>
</dbReference>
<evidence type="ECO:0000313" key="5">
    <source>
        <dbReference type="EMBL" id="PRF64969.1"/>
    </source>
</evidence>
<comment type="caution">
    <text evidence="5">The sequence shown here is derived from an EMBL/GenBank/DDBJ whole genome shotgun (WGS) entry which is preliminary data.</text>
</comment>
<evidence type="ECO:0000259" key="4">
    <source>
        <dbReference type="PROSITE" id="PS01124"/>
    </source>
</evidence>
<dbReference type="PANTHER" id="PTHR47894">
    <property type="entry name" value="HTH-TYPE TRANSCRIPTIONAL REGULATOR GADX"/>
    <property type="match status" value="1"/>
</dbReference>
<organism evidence="5 6">
    <name type="scientific">Burkholderia multivorans</name>
    <dbReference type="NCBI Taxonomy" id="87883"/>
    <lineage>
        <taxon>Bacteria</taxon>
        <taxon>Pseudomonadati</taxon>
        <taxon>Pseudomonadota</taxon>
        <taxon>Betaproteobacteria</taxon>
        <taxon>Burkholderiales</taxon>
        <taxon>Burkholderiaceae</taxon>
        <taxon>Burkholderia</taxon>
        <taxon>Burkholderia cepacia complex</taxon>
    </lineage>
</organism>
<dbReference type="Pfam" id="PF12833">
    <property type="entry name" value="HTH_18"/>
    <property type="match status" value="1"/>
</dbReference>
<dbReference type="PANTHER" id="PTHR47894:SF1">
    <property type="entry name" value="HTH-TYPE TRANSCRIPTIONAL REGULATOR VQSM"/>
    <property type="match status" value="1"/>
</dbReference>
<dbReference type="InterPro" id="IPR032687">
    <property type="entry name" value="AraC-type_N"/>
</dbReference>
<evidence type="ECO:0000256" key="3">
    <source>
        <dbReference type="ARBA" id="ARBA00023163"/>
    </source>
</evidence>
<dbReference type="Pfam" id="PF12625">
    <property type="entry name" value="Arabinose_bd"/>
    <property type="match status" value="1"/>
</dbReference>
<dbReference type="SMART" id="SM00342">
    <property type="entry name" value="HTH_ARAC"/>
    <property type="match status" value="1"/>
</dbReference>
<dbReference type="RefSeq" id="WP_059843111.1">
    <property type="nucleotide sequence ID" value="NZ_CAJHDU010000012.1"/>
</dbReference>
<keyword evidence="2" id="KW-0238">DNA-binding</keyword>
<evidence type="ECO:0000313" key="6">
    <source>
        <dbReference type="Proteomes" id="UP000238982"/>
    </source>
</evidence>
<dbReference type="GO" id="GO:0003700">
    <property type="term" value="F:DNA-binding transcription factor activity"/>
    <property type="evidence" value="ECO:0007669"/>
    <property type="project" value="InterPro"/>
</dbReference>
<name>A0A2S9MZ02_9BURK</name>
<sequence>MLVISGQYPMSTPSRKDRLGLRRPTIPVAYPRLLLQALAARGIDAAAVRAGTGLRDAVLAEPDARVAPAQWGRLVLNAIDIGGDRGIGLAFGLLLKPTVHGFLGYATLTAPDIRTALHVTQRYFRMRNRQYRLTYAEDERGATLELHGVQASPVLQHHVMFEFVLTGLAQNIAQWAGRTSPAIALRFAWPEPDYFARYRDRLPPVEFGCAANALWVARDVLDWPLPFADEVAHRQALVQVEREYAQVRHDEGDFVERVRAELARTTGGYPDPEALAHTLLVSTRTLRRRLEEAGSSYRQLLDEARFRDAKQLLAASDLDLKTIAERLQFTDPANFTRAFRRWAGQTPSAYRQAAADVRRA</sequence>
<feature type="domain" description="HTH araC/xylS-type" evidence="4">
    <location>
        <begin position="252"/>
        <end position="353"/>
    </location>
</feature>
<reference evidence="5 6" key="1">
    <citation type="submission" date="2018-03" db="EMBL/GenBank/DDBJ databases">
        <authorList>
            <person name="Keele B.F."/>
        </authorList>
    </citation>
    <scope>NUCLEOTIDE SEQUENCE [LARGE SCALE GENOMIC DNA]</scope>
    <source>
        <strain evidence="5 6">AU19729</strain>
    </source>
</reference>
<dbReference type="InterPro" id="IPR018060">
    <property type="entry name" value="HTH_AraC"/>
</dbReference>
<dbReference type="AlphaFoldDB" id="A0A2S9MZ02"/>
<protein>
    <submittedName>
        <fullName evidence="5">AraC family transcriptional regulator</fullName>
    </submittedName>
</protein>
<evidence type="ECO:0000256" key="1">
    <source>
        <dbReference type="ARBA" id="ARBA00023015"/>
    </source>
</evidence>
<keyword evidence="3" id="KW-0804">Transcription</keyword>
<evidence type="ECO:0000256" key="2">
    <source>
        <dbReference type="ARBA" id="ARBA00023125"/>
    </source>
</evidence>
<dbReference type="Gene3D" id="1.10.10.60">
    <property type="entry name" value="Homeodomain-like"/>
    <property type="match status" value="1"/>
</dbReference>
<accession>A0A2S9MZ02</accession>
<proteinExistence type="predicted"/>
<dbReference type="GO" id="GO:0000976">
    <property type="term" value="F:transcription cis-regulatory region binding"/>
    <property type="evidence" value="ECO:0007669"/>
    <property type="project" value="TreeGrafter"/>
</dbReference>
<gene>
    <name evidence="5" type="ORF">C6Q15_04665</name>
</gene>